<dbReference type="RefSeq" id="WP_074867196.1">
    <property type="nucleotide sequence ID" value="NZ_FOAS01000007.1"/>
</dbReference>
<dbReference type="PANTHER" id="PTHR35145:SF1">
    <property type="entry name" value="CYTOPLASMIC PROTEIN"/>
    <property type="match status" value="1"/>
</dbReference>
<dbReference type="InterPro" id="IPR038056">
    <property type="entry name" value="YjbR-like_sf"/>
</dbReference>
<dbReference type="STRING" id="1429083.GCA_001885685_00520"/>
<evidence type="ECO:0000313" key="1">
    <source>
        <dbReference type="EMBL" id="SEL01644.1"/>
    </source>
</evidence>
<accession>A0A1H7LRR7</accession>
<dbReference type="GO" id="GO:0003677">
    <property type="term" value="F:DNA binding"/>
    <property type="evidence" value="ECO:0007669"/>
    <property type="project" value="UniProtKB-KW"/>
</dbReference>
<keyword evidence="2" id="KW-1185">Reference proteome</keyword>
<dbReference type="PANTHER" id="PTHR35145">
    <property type="entry name" value="CYTOPLASMIC PROTEIN-RELATED"/>
    <property type="match status" value="1"/>
</dbReference>
<reference evidence="1 2" key="1">
    <citation type="submission" date="2016-10" db="EMBL/GenBank/DDBJ databases">
        <authorList>
            <person name="de Groot N.N."/>
        </authorList>
    </citation>
    <scope>NUCLEOTIDE SEQUENCE [LARGE SCALE GENOMIC DNA]</scope>
    <source>
        <strain evidence="1 2">JCM 19513</strain>
    </source>
</reference>
<gene>
    <name evidence="1" type="ORF">SAMN05216214_107105</name>
</gene>
<dbReference type="Pfam" id="PF04237">
    <property type="entry name" value="YjbR"/>
    <property type="match status" value="1"/>
</dbReference>
<dbReference type="InterPro" id="IPR058532">
    <property type="entry name" value="YjbR/MT2646/Rv2570-like"/>
</dbReference>
<protein>
    <submittedName>
        <fullName evidence="1">Predicted DNA-binding protein, MmcQ/YjbR family</fullName>
    </submittedName>
</protein>
<dbReference type="EMBL" id="FOAS01000007">
    <property type="protein sequence ID" value="SEL01644.1"/>
    <property type="molecule type" value="Genomic_DNA"/>
</dbReference>
<dbReference type="Proteomes" id="UP000185766">
    <property type="component" value="Unassembled WGS sequence"/>
</dbReference>
<dbReference type="SUPFAM" id="SSF142906">
    <property type="entry name" value="YjbR-like"/>
    <property type="match status" value="1"/>
</dbReference>
<dbReference type="AlphaFoldDB" id="A0A1H7LRR7"/>
<evidence type="ECO:0000313" key="2">
    <source>
        <dbReference type="Proteomes" id="UP000185766"/>
    </source>
</evidence>
<sequence length="115" mass="12956">MTRDEIAQFCLSLPGAREDYKWGSNRVFSIAETKMFAIVDFLGGELAFKVDSDLFLGFTDRPGIRPAPYLARAHWVSLPAPFAMGDDELRACLTRSHQLVVRKLAKKRQIGLLLD</sequence>
<name>A0A1H7LRR7_9GAMM</name>
<organism evidence="1 2">
    <name type="scientific">Atopomonas hussainii</name>
    <dbReference type="NCBI Taxonomy" id="1429083"/>
    <lineage>
        <taxon>Bacteria</taxon>
        <taxon>Pseudomonadati</taxon>
        <taxon>Pseudomonadota</taxon>
        <taxon>Gammaproteobacteria</taxon>
        <taxon>Pseudomonadales</taxon>
        <taxon>Pseudomonadaceae</taxon>
        <taxon>Atopomonas</taxon>
    </lineage>
</organism>
<dbReference type="Gene3D" id="3.90.1150.30">
    <property type="match status" value="1"/>
</dbReference>
<dbReference type="InterPro" id="IPR007351">
    <property type="entry name" value="YjbR"/>
</dbReference>
<proteinExistence type="predicted"/>
<keyword evidence="1" id="KW-0238">DNA-binding</keyword>